<evidence type="ECO:0000256" key="11">
    <source>
        <dbReference type="SAM" id="MobiDB-lite"/>
    </source>
</evidence>
<accession>D5G8G1</accession>
<evidence type="ECO:0000256" key="6">
    <source>
        <dbReference type="ARBA" id="ARBA00022833"/>
    </source>
</evidence>
<evidence type="ECO:0000256" key="5">
    <source>
        <dbReference type="ARBA" id="ARBA00022771"/>
    </source>
</evidence>
<dbReference type="SUPFAM" id="SSF57783">
    <property type="entry name" value="Zinc beta-ribbon"/>
    <property type="match status" value="1"/>
</dbReference>
<comment type="similarity">
    <text evidence="3 10">Belongs to the ELOF1 family.</text>
</comment>
<comment type="subcellular location">
    <subcellularLocation>
        <location evidence="2 10">Nucleus</location>
    </subcellularLocation>
</comment>
<sequence>MEAFVLTMLTRVDMSSAVSKLSGADCCSPPSHRINTTPHDNPPPPTTITTAKDTFLLRYTEHLSDNHRPQGRQQPYYNSKPQFTQVIDMGKRKRSTRKPNVFKKKEPLSTTFMCLFCNNQDTVACVLDKKAGIGSLSCRACGQRFKMNINYLSAPIDVYSEWVDACDEIENPKVKAPRRVCGNSRDVGRGAREGVGGAARNKNPRNHGERDEQADEDSDDNHEGYGGKV</sequence>
<evidence type="ECO:0000256" key="4">
    <source>
        <dbReference type="ARBA" id="ARBA00022723"/>
    </source>
</evidence>
<evidence type="ECO:0000313" key="12">
    <source>
        <dbReference type="EMBL" id="CAZ80804.1"/>
    </source>
</evidence>
<protein>
    <recommendedName>
        <fullName evidence="10">Transcription elongation factor 1 homolog</fullName>
    </recommendedName>
</protein>
<dbReference type="InParanoid" id="D5G8G1"/>
<dbReference type="GO" id="GO:0000993">
    <property type="term" value="F:RNA polymerase II complex binding"/>
    <property type="evidence" value="ECO:0007669"/>
    <property type="project" value="TreeGrafter"/>
</dbReference>
<keyword evidence="5 10" id="KW-0863">Zinc-finger</keyword>
<evidence type="ECO:0000256" key="10">
    <source>
        <dbReference type="RuleBase" id="RU364033"/>
    </source>
</evidence>
<evidence type="ECO:0000313" key="13">
    <source>
        <dbReference type="Proteomes" id="UP000006911"/>
    </source>
</evidence>
<keyword evidence="8 10" id="KW-0804">Transcription</keyword>
<proteinExistence type="inferred from homology"/>
<evidence type="ECO:0000256" key="8">
    <source>
        <dbReference type="ARBA" id="ARBA00023163"/>
    </source>
</evidence>
<dbReference type="GO" id="GO:0008023">
    <property type="term" value="C:transcription elongation factor complex"/>
    <property type="evidence" value="ECO:0007669"/>
    <property type="project" value="TreeGrafter"/>
</dbReference>
<gene>
    <name evidence="12" type="ORF">GSTUM_00002850001</name>
</gene>
<keyword evidence="9 10" id="KW-0539">Nucleus</keyword>
<keyword evidence="4 10" id="KW-0479">Metal-binding</keyword>
<dbReference type="EMBL" id="FN430043">
    <property type="protein sequence ID" value="CAZ80804.1"/>
    <property type="molecule type" value="Genomic_DNA"/>
</dbReference>
<organism evidence="12 13">
    <name type="scientific">Tuber melanosporum (strain Mel28)</name>
    <name type="common">Perigord black truffle</name>
    <dbReference type="NCBI Taxonomy" id="656061"/>
    <lineage>
        <taxon>Eukaryota</taxon>
        <taxon>Fungi</taxon>
        <taxon>Dikarya</taxon>
        <taxon>Ascomycota</taxon>
        <taxon>Pezizomycotina</taxon>
        <taxon>Pezizomycetes</taxon>
        <taxon>Pezizales</taxon>
        <taxon>Tuberaceae</taxon>
        <taxon>Tuber</taxon>
    </lineage>
</organism>
<dbReference type="RefSeq" id="XP_002836613.1">
    <property type="nucleotide sequence ID" value="XM_002836567.1"/>
</dbReference>
<dbReference type="GO" id="GO:0006368">
    <property type="term" value="P:transcription elongation by RNA polymerase II"/>
    <property type="evidence" value="ECO:0007669"/>
    <property type="project" value="TreeGrafter"/>
</dbReference>
<dbReference type="PANTHER" id="PTHR20934">
    <property type="entry name" value="TRANSCRIPTION ELONGATION FACTOR 1 HOMOLOG"/>
    <property type="match status" value="1"/>
</dbReference>
<comment type="function">
    <text evidence="1 10">Transcription elongation factor implicated in the maintenance of proper chromatin structure in actively transcribed regions.</text>
</comment>
<evidence type="ECO:0000256" key="3">
    <source>
        <dbReference type="ARBA" id="ARBA00009730"/>
    </source>
</evidence>
<keyword evidence="13" id="KW-1185">Reference proteome</keyword>
<evidence type="ECO:0000256" key="7">
    <source>
        <dbReference type="ARBA" id="ARBA00023015"/>
    </source>
</evidence>
<keyword evidence="6 10" id="KW-0862">Zinc</keyword>
<reference evidence="12 13" key="1">
    <citation type="journal article" date="2010" name="Nature">
        <title>Perigord black truffle genome uncovers evolutionary origins and mechanisms of symbiosis.</title>
        <authorList>
            <person name="Martin F."/>
            <person name="Kohler A."/>
            <person name="Murat C."/>
            <person name="Balestrini R."/>
            <person name="Coutinho P.M."/>
            <person name="Jaillon O."/>
            <person name="Montanini B."/>
            <person name="Morin E."/>
            <person name="Noel B."/>
            <person name="Percudani R."/>
            <person name="Porcel B."/>
            <person name="Rubini A."/>
            <person name="Amicucci A."/>
            <person name="Amselem J."/>
            <person name="Anthouard V."/>
            <person name="Arcioni S."/>
            <person name="Artiguenave F."/>
            <person name="Aury J.M."/>
            <person name="Ballario P."/>
            <person name="Bolchi A."/>
            <person name="Brenna A."/>
            <person name="Brun A."/>
            <person name="Buee M."/>
            <person name="Cantarel B."/>
            <person name="Chevalier G."/>
            <person name="Couloux A."/>
            <person name="Da Silva C."/>
            <person name="Denoeud F."/>
            <person name="Duplessis S."/>
            <person name="Ghignone S."/>
            <person name="Hilselberger B."/>
            <person name="Iotti M."/>
            <person name="Marcais B."/>
            <person name="Mello A."/>
            <person name="Miranda M."/>
            <person name="Pacioni G."/>
            <person name="Quesneville H."/>
            <person name="Riccioni C."/>
            <person name="Ruotolo R."/>
            <person name="Splivallo R."/>
            <person name="Stocchi V."/>
            <person name="Tisserant E."/>
            <person name="Viscomi A.R."/>
            <person name="Zambonelli A."/>
            <person name="Zampieri E."/>
            <person name="Henrissat B."/>
            <person name="Lebrun M.H."/>
            <person name="Paolocci F."/>
            <person name="Bonfante P."/>
            <person name="Ottonello S."/>
            <person name="Wincker P."/>
        </authorList>
    </citation>
    <scope>NUCLEOTIDE SEQUENCE [LARGE SCALE GENOMIC DNA]</scope>
    <source>
        <strain evidence="12 13">Mel28</strain>
    </source>
</reference>
<dbReference type="KEGG" id="tml:GSTUM_00002850001"/>
<dbReference type="Proteomes" id="UP000006911">
    <property type="component" value="Unassembled WGS sequence"/>
</dbReference>
<evidence type="ECO:0000256" key="2">
    <source>
        <dbReference type="ARBA" id="ARBA00004123"/>
    </source>
</evidence>
<dbReference type="HOGENOM" id="CLU_1210559_0_0_1"/>
<evidence type="ECO:0000256" key="1">
    <source>
        <dbReference type="ARBA" id="ARBA00003357"/>
    </source>
</evidence>
<evidence type="ECO:0000256" key="9">
    <source>
        <dbReference type="ARBA" id="ARBA00023242"/>
    </source>
</evidence>
<keyword evidence="7 10" id="KW-0805">Transcription regulation</keyword>
<dbReference type="Pfam" id="PF05129">
    <property type="entry name" value="Zn_ribbon_Elf1"/>
    <property type="match status" value="1"/>
</dbReference>
<dbReference type="STRING" id="656061.D5G8G1"/>
<dbReference type="eggNOG" id="KOG3214">
    <property type="taxonomic scope" value="Eukaryota"/>
</dbReference>
<dbReference type="FunFam" id="2.20.25.190:FF:000001">
    <property type="entry name" value="Transcription elongation factor 1 homolog"/>
    <property type="match status" value="1"/>
</dbReference>
<feature type="region of interest" description="Disordered" evidence="11">
    <location>
        <begin position="178"/>
        <end position="229"/>
    </location>
</feature>
<dbReference type="PANTHER" id="PTHR20934:SF0">
    <property type="entry name" value="TRANSCRIPTION ELONGATION FACTOR 1 HOMOLOG"/>
    <property type="match status" value="1"/>
</dbReference>
<dbReference type="Gene3D" id="2.20.25.190">
    <property type="match status" value="1"/>
</dbReference>
<dbReference type="AlphaFoldDB" id="D5G8G1"/>
<dbReference type="GO" id="GO:0008270">
    <property type="term" value="F:zinc ion binding"/>
    <property type="evidence" value="ECO:0007669"/>
    <property type="project" value="UniProtKB-KW"/>
</dbReference>
<dbReference type="InterPro" id="IPR038567">
    <property type="entry name" value="T_Elf1_sf"/>
</dbReference>
<dbReference type="InterPro" id="IPR007808">
    <property type="entry name" value="Elf1"/>
</dbReference>
<name>D5G8G1_TUBMM</name>
<dbReference type="GeneID" id="9186036"/>